<evidence type="ECO:0000313" key="7">
    <source>
        <dbReference type="EMBL" id="GLJ95127.1"/>
    </source>
</evidence>
<dbReference type="InterPro" id="IPR001647">
    <property type="entry name" value="HTH_TetR"/>
</dbReference>
<gene>
    <name evidence="7" type="ORF">GCM10017591_11890</name>
</gene>
<evidence type="ECO:0000259" key="6">
    <source>
        <dbReference type="PROSITE" id="PS50977"/>
    </source>
</evidence>
<keyword evidence="4" id="KW-0804">Transcription</keyword>
<dbReference type="EMBL" id="BSER01000008">
    <property type="protein sequence ID" value="GLJ95127.1"/>
    <property type="molecule type" value="Genomic_DNA"/>
</dbReference>
<evidence type="ECO:0000256" key="1">
    <source>
        <dbReference type="ARBA" id="ARBA00022491"/>
    </source>
</evidence>
<comment type="caution">
    <text evidence="7">The sequence shown here is derived from an EMBL/GenBank/DDBJ whole genome shotgun (WGS) entry which is preliminary data.</text>
</comment>
<dbReference type="Pfam" id="PF00440">
    <property type="entry name" value="TetR_N"/>
    <property type="match status" value="1"/>
</dbReference>
<dbReference type="Gene3D" id="1.10.357.10">
    <property type="entry name" value="Tetracycline Repressor, domain 2"/>
    <property type="match status" value="1"/>
</dbReference>
<organism evidence="7 8">
    <name type="scientific">Microbacterium dextranolyticum</name>
    <dbReference type="NCBI Taxonomy" id="36806"/>
    <lineage>
        <taxon>Bacteria</taxon>
        <taxon>Bacillati</taxon>
        <taxon>Actinomycetota</taxon>
        <taxon>Actinomycetes</taxon>
        <taxon>Micrococcales</taxon>
        <taxon>Microbacteriaceae</taxon>
        <taxon>Microbacterium</taxon>
    </lineage>
</organism>
<keyword evidence="1" id="KW-0678">Repressor</keyword>
<dbReference type="GO" id="GO:0003677">
    <property type="term" value="F:DNA binding"/>
    <property type="evidence" value="ECO:0007669"/>
    <property type="project" value="UniProtKB-UniRule"/>
</dbReference>
<protein>
    <submittedName>
        <fullName evidence="7">TetR family transcriptional regulator</fullName>
    </submittedName>
</protein>
<evidence type="ECO:0000256" key="3">
    <source>
        <dbReference type="ARBA" id="ARBA00023125"/>
    </source>
</evidence>
<evidence type="ECO:0000256" key="2">
    <source>
        <dbReference type="ARBA" id="ARBA00023015"/>
    </source>
</evidence>
<evidence type="ECO:0000313" key="8">
    <source>
        <dbReference type="Proteomes" id="UP001142291"/>
    </source>
</evidence>
<dbReference type="PROSITE" id="PS50977">
    <property type="entry name" value="HTH_TETR_2"/>
    <property type="match status" value="1"/>
</dbReference>
<dbReference type="Proteomes" id="UP001142291">
    <property type="component" value="Unassembled WGS sequence"/>
</dbReference>
<dbReference type="RefSeq" id="WP_204964634.1">
    <property type="nucleotide sequence ID" value="NZ_BAAAUR010000005.1"/>
</dbReference>
<feature type="DNA-binding region" description="H-T-H motif" evidence="5">
    <location>
        <begin position="31"/>
        <end position="50"/>
    </location>
</feature>
<keyword evidence="2" id="KW-0805">Transcription regulation</keyword>
<proteinExistence type="predicted"/>
<reference evidence="7" key="2">
    <citation type="submission" date="2023-01" db="EMBL/GenBank/DDBJ databases">
        <authorList>
            <person name="Sun Q."/>
            <person name="Evtushenko L."/>
        </authorList>
    </citation>
    <scope>NUCLEOTIDE SEQUENCE</scope>
    <source>
        <strain evidence="7">VKM Ac-1940</strain>
    </source>
</reference>
<sequence>MPRLIDHDARHREIAAASLRVLERDGLGALSVRGVADEAGIAAASLRRAFPTQHALREYCLVLIEERVTARIADVRGGAAGRALVEAILAQLLPLDAERRSELVAQIQLGVLALSDVRLRASTTRLNDAVGQACRACLGILDSAGALGSGRDVNVETDRLHALIDGVALQLVWDVAAVAPDRAAGILARHLDDISRDVGGAG</sequence>
<dbReference type="InterPro" id="IPR023772">
    <property type="entry name" value="DNA-bd_HTH_TetR-type_CS"/>
</dbReference>
<reference evidence="7" key="1">
    <citation type="journal article" date="2014" name="Int. J. Syst. Evol. Microbiol.">
        <title>Complete genome sequence of Corynebacterium casei LMG S-19264T (=DSM 44701T), isolated from a smear-ripened cheese.</title>
        <authorList>
            <consortium name="US DOE Joint Genome Institute (JGI-PGF)"/>
            <person name="Walter F."/>
            <person name="Albersmeier A."/>
            <person name="Kalinowski J."/>
            <person name="Ruckert C."/>
        </authorList>
    </citation>
    <scope>NUCLEOTIDE SEQUENCE</scope>
    <source>
        <strain evidence="7">VKM Ac-1940</strain>
    </source>
</reference>
<evidence type="ECO:0000256" key="5">
    <source>
        <dbReference type="PROSITE-ProRule" id="PRU00335"/>
    </source>
</evidence>
<evidence type="ECO:0000256" key="4">
    <source>
        <dbReference type="ARBA" id="ARBA00023163"/>
    </source>
</evidence>
<name>A0A9W6HLN7_9MICO</name>
<dbReference type="PROSITE" id="PS01081">
    <property type="entry name" value="HTH_TETR_1"/>
    <property type="match status" value="1"/>
</dbReference>
<dbReference type="AlphaFoldDB" id="A0A9W6HLN7"/>
<keyword evidence="3 5" id="KW-0238">DNA-binding</keyword>
<dbReference type="InterPro" id="IPR009057">
    <property type="entry name" value="Homeodomain-like_sf"/>
</dbReference>
<dbReference type="SUPFAM" id="SSF48498">
    <property type="entry name" value="Tetracyclin repressor-like, C-terminal domain"/>
    <property type="match status" value="1"/>
</dbReference>
<dbReference type="InterPro" id="IPR039538">
    <property type="entry name" value="BetI_C"/>
</dbReference>
<feature type="domain" description="HTH tetR-type" evidence="6">
    <location>
        <begin position="8"/>
        <end position="68"/>
    </location>
</feature>
<dbReference type="Pfam" id="PF13977">
    <property type="entry name" value="TetR_C_6"/>
    <property type="match status" value="1"/>
</dbReference>
<dbReference type="SUPFAM" id="SSF46689">
    <property type="entry name" value="Homeodomain-like"/>
    <property type="match status" value="1"/>
</dbReference>
<accession>A0A9W6HLN7</accession>
<keyword evidence="8" id="KW-1185">Reference proteome</keyword>
<dbReference type="InterPro" id="IPR036271">
    <property type="entry name" value="Tet_transcr_reg_TetR-rel_C_sf"/>
</dbReference>